<evidence type="ECO:0000313" key="1">
    <source>
        <dbReference type="EMBL" id="TDN94924.1"/>
    </source>
</evidence>
<dbReference type="EMBL" id="SNWF01000004">
    <property type="protein sequence ID" value="TDN94924.1"/>
    <property type="molecule type" value="Genomic_DNA"/>
</dbReference>
<organism evidence="1 2">
    <name type="scientific">Herminiimonas fonticola</name>
    <dbReference type="NCBI Taxonomy" id="303380"/>
    <lineage>
        <taxon>Bacteria</taxon>
        <taxon>Pseudomonadati</taxon>
        <taxon>Pseudomonadota</taxon>
        <taxon>Betaproteobacteria</taxon>
        <taxon>Burkholderiales</taxon>
        <taxon>Oxalobacteraceae</taxon>
        <taxon>Herminiimonas</taxon>
    </lineage>
</organism>
<dbReference type="AlphaFoldDB" id="A0A4R6GKQ1"/>
<dbReference type="Proteomes" id="UP000294737">
    <property type="component" value="Unassembled WGS sequence"/>
</dbReference>
<sequence length="228" mass="26105">MADTLEIPRENRNIQFFINVTLHNLVVCYGELRKDVTFDTFISEVMHLIIVGDDPLLENVSDILMNIVSDEDRARGIDSIARSPLAPIIVAATYCSRAQNAYEKQQAEMAWSYISDARYWCGVAISGNKVPLDKFKAAEKNVLAERGRVGAAKRNEGYEDLRAYAYSLVRERCPTKKWETRSHAIRTIEKDIRAYAAEKGRNLGKTFSTDTLREWLSEMPDRFDLFQK</sequence>
<comment type="caution">
    <text evidence="1">The sequence shown here is derived from an EMBL/GenBank/DDBJ whole genome shotgun (WGS) entry which is preliminary data.</text>
</comment>
<dbReference type="OrthoDB" id="8770541at2"/>
<keyword evidence="2" id="KW-1185">Reference proteome</keyword>
<accession>A0A4R6GKQ1</accession>
<name>A0A4R6GKQ1_9BURK</name>
<reference evidence="1 2" key="1">
    <citation type="submission" date="2019-03" db="EMBL/GenBank/DDBJ databases">
        <title>Genomic Encyclopedia of Type Strains, Phase IV (KMG-IV): sequencing the most valuable type-strain genomes for metagenomic binning, comparative biology and taxonomic classification.</title>
        <authorList>
            <person name="Goeker M."/>
        </authorList>
    </citation>
    <scope>NUCLEOTIDE SEQUENCE [LARGE SCALE GENOMIC DNA]</scope>
    <source>
        <strain evidence="1 2">DSM 18555</strain>
    </source>
</reference>
<evidence type="ECO:0000313" key="2">
    <source>
        <dbReference type="Proteomes" id="UP000294737"/>
    </source>
</evidence>
<proteinExistence type="predicted"/>
<protein>
    <submittedName>
        <fullName evidence="1">Uncharacterized protein</fullName>
    </submittedName>
</protein>
<gene>
    <name evidence="1" type="ORF">EV677_1486</name>
</gene>
<dbReference type="RefSeq" id="WP_112991600.1">
    <property type="nucleotide sequence ID" value="NZ_PTLZ01000001.1"/>
</dbReference>